<evidence type="ECO:0008006" key="4">
    <source>
        <dbReference type="Google" id="ProtNLM"/>
    </source>
</evidence>
<keyword evidence="1" id="KW-0732">Signal</keyword>
<name>A0A2S2DX13_9BACT</name>
<reference evidence="3" key="1">
    <citation type="submission" date="2018-05" db="EMBL/GenBank/DDBJ databases">
        <title>Pseudarcicella sp. HME7025 Genome sequencing and assembly.</title>
        <authorList>
            <person name="Kim H."/>
            <person name="Kang H."/>
            <person name="Joh K."/>
        </authorList>
    </citation>
    <scope>NUCLEOTIDE SEQUENCE [LARGE SCALE GENOMIC DNA]</scope>
    <source>
        <strain evidence="3">HME7025</strain>
    </source>
</reference>
<dbReference type="SUPFAM" id="SSF48452">
    <property type="entry name" value="TPR-like"/>
    <property type="match status" value="1"/>
</dbReference>
<dbReference type="Proteomes" id="UP000245468">
    <property type="component" value="Chromosome"/>
</dbReference>
<accession>A0A2S2DX13</accession>
<sequence>MKKRLIFLFATFLFPSICWSQGNLDIMFQDVQKITWKTHKDSLQKIIKYMNNHPSNDYYYLYWNAYAHYMDYFNYKLTIAAEEKKAQQCLDQASKSLSKISKSNSETLALQSLIDGLKLNFTNIFLLPIKAGKVGKLAERAIELDPKNPRAYYALAIYDFYTPKMYGGRKQVESNLVKAIYIPTIIPENTKDPQWGITESYLYLIRFLKEENQKSKAQHYLQEAKSKFPDNPTFLQYKL</sequence>
<keyword evidence="3" id="KW-1185">Reference proteome</keyword>
<feature type="chain" id="PRO_5015440783" description="Tetratricopeptide repeat protein" evidence="1">
    <location>
        <begin position="21"/>
        <end position="239"/>
    </location>
</feature>
<dbReference type="Gene3D" id="1.25.40.10">
    <property type="entry name" value="Tetratricopeptide repeat domain"/>
    <property type="match status" value="1"/>
</dbReference>
<dbReference type="AlphaFoldDB" id="A0A2S2DX13"/>
<dbReference type="InterPro" id="IPR011990">
    <property type="entry name" value="TPR-like_helical_dom_sf"/>
</dbReference>
<dbReference type="RefSeq" id="WP_154401961.1">
    <property type="nucleotide sequence ID" value="NZ_CP029346.1"/>
</dbReference>
<proteinExistence type="predicted"/>
<dbReference type="OrthoDB" id="1150971at2"/>
<dbReference type="EMBL" id="CP029346">
    <property type="protein sequence ID" value="AWL09842.1"/>
    <property type="molecule type" value="Genomic_DNA"/>
</dbReference>
<evidence type="ECO:0000256" key="1">
    <source>
        <dbReference type="SAM" id="SignalP"/>
    </source>
</evidence>
<feature type="signal peptide" evidence="1">
    <location>
        <begin position="1"/>
        <end position="20"/>
    </location>
</feature>
<organism evidence="2 3">
    <name type="scientific">Aquirufa nivalisilvae</name>
    <dbReference type="NCBI Taxonomy" id="2516557"/>
    <lineage>
        <taxon>Bacteria</taxon>
        <taxon>Pseudomonadati</taxon>
        <taxon>Bacteroidota</taxon>
        <taxon>Cytophagia</taxon>
        <taxon>Cytophagales</taxon>
        <taxon>Flectobacillaceae</taxon>
        <taxon>Aquirufa</taxon>
    </lineage>
</organism>
<dbReference type="KEGG" id="psez:HME7025_01993"/>
<evidence type="ECO:0000313" key="3">
    <source>
        <dbReference type="Proteomes" id="UP000245468"/>
    </source>
</evidence>
<gene>
    <name evidence="2" type="ORF">HME7025_01993</name>
</gene>
<protein>
    <recommendedName>
        <fullName evidence="4">Tetratricopeptide repeat protein</fullName>
    </recommendedName>
</protein>
<evidence type="ECO:0000313" key="2">
    <source>
        <dbReference type="EMBL" id="AWL09842.1"/>
    </source>
</evidence>